<evidence type="ECO:0000313" key="2">
    <source>
        <dbReference type="Proteomes" id="UP000044806"/>
    </source>
</evidence>
<name>A0A655P3B7_VIBCL</name>
<gene>
    <name evidence="1" type="ORF">ERS013165_00525</name>
</gene>
<organism evidence="1 2">
    <name type="scientific">Vibrio cholerae</name>
    <dbReference type="NCBI Taxonomy" id="666"/>
    <lineage>
        <taxon>Bacteria</taxon>
        <taxon>Pseudomonadati</taxon>
        <taxon>Pseudomonadota</taxon>
        <taxon>Gammaproteobacteria</taxon>
        <taxon>Vibrionales</taxon>
        <taxon>Vibrionaceae</taxon>
        <taxon>Vibrio</taxon>
    </lineage>
</organism>
<reference evidence="1 2" key="1">
    <citation type="submission" date="2015-07" db="EMBL/GenBank/DDBJ databases">
        <authorList>
            <consortium name="Pathogen Informatics"/>
        </authorList>
    </citation>
    <scope>NUCLEOTIDE SEQUENCE [LARGE SCALE GENOMIC DNA]</scope>
    <source>
        <strain evidence="1 2">A51</strain>
    </source>
</reference>
<protein>
    <submittedName>
        <fullName evidence="1">Uncharacterized protein</fullName>
    </submittedName>
</protein>
<proteinExistence type="predicted"/>
<dbReference type="AlphaFoldDB" id="A0A655P3B7"/>
<evidence type="ECO:0000313" key="1">
    <source>
        <dbReference type="EMBL" id="CRZ92714.1"/>
    </source>
</evidence>
<sequence>MHQLAFNHRTIQLTRFALHIMRNVKLKLAKFRTCGKVASK</sequence>
<dbReference type="Proteomes" id="UP000044806">
    <property type="component" value="Unassembled WGS sequence"/>
</dbReference>
<dbReference type="EMBL" id="CWOW01000002">
    <property type="protein sequence ID" value="CRZ92714.1"/>
    <property type="molecule type" value="Genomic_DNA"/>
</dbReference>
<accession>A0A655P3B7</accession>